<dbReference type="RefSeq" id="YP_010110087.1">
    <property type="nucleotide sequence ID" value="NC_055867.1"/>
</dbReference>
<evidence type="ECO:0000313" key="2">
    <source>
        <dbReference type="EMBL" id="QOC56045.1"/>
    </source>
</evidence>
<evidence type="ECO:0000256" key="1">
    <source>
        <dbReference type="SAM" id="Phobius"/>
    </source>
</evidence>
<dbReference type="GeneID" id="65128377"/>
<keyword evidence="1" id="KW-0472">Membrane</keyword>
<name>A0A7L7SU60_9CAUD</name>
<feature type="transmembrane region" description="Helical" evidence="1">
    <location>
        <begin position="12"/>
        <end position="29"/>
    </location>
</feature>
<sequence length="108" mass="11751">MPSWLTPDALDNLTVGTLVVFGAILFIIANNKRWIVLRWQHLEAIALRDQKIAEQRELIAGHAEAIAIKDRTIADQAETIRNNTATGEGALKMLQTFRDLTAGGGGGS</sequence>
<dbReference type="KEGG" id="vg:65128377"/>
<keyword evidence="1" id="KW-0812">Transmembrane</keyword>
<protein>
    <submittedName>
        <fullName evidence="2">Membrane protein</fullName>
    </submittedName>
</protein>
<evidence type="ECO:0000313" key="3">
    <source>
        <dbReference type="Proteomes" id="UP000516645"/>
    </source>
</evidence>
<accession>A0A7L7SU60</accession>
<keyword evidence="3" id="KW-1185">Reference proteome</keyword>
<keyword evidence="1" id="KW-1133">Transmembrane helix</keyword>
<organism evidence="2 3">
    <name type="scientific">Gordonia phage Clown</name>
    <dbReference type="NCBI Taxonomy" id="2759393"/>
    <lineage>
        <taxon>Viruses</taxon>
        <taxon>Duplodnaviria</taxon>
        <taxon>Heunggongvirae</taxon>
        <taxon>Uroviricota</taxon>
        <taxon>Caudoviricetes</taxon>
        <taxon>Stackebrandtviridae</taxon>
        <taxon>Frickvirinae</taxon>
        <taxon>Clownvirus</taxon>
        <taxon>Clownvirus clown</taxon>
    </lineage>
</organism>
<proteinExistence type="predicted"/>
<gene>
    <name evidence="2" type="primary">47</name>
    <name evidence="2" type="ORF">SEA_CLOWN_47</name>
</gene>
<reference evidence="2 3" key="1">
    <citation type="submission" date="2020-07" db="EMBL/GenBank/DDBJ databases">
        <authorList>
            <person name="Bortz R.L."/>
            <person name="Bai C."/>
            <person name="Brody A."/>
            <person name="Douse D."/>
            <person name="Feder N.M."/>
            <person name="Fischer E."/>
            <person name="Kim I."/>
            <person name="Kornbau S."/>
            <person name="Malek C.E."/>
            <person name="Menendez J.A."/>
            <person name="Moore R.J."/>
            <person name="Pinkovsky V.I."/>
            <person name="Raghavan D."/>
            <person name="Reznik A.S."/>
            <person name="Sciarra A.R."/>
            <person name="Starinsky S.F."/>
            <person name="Vaughan O."/>
            <person name="Walker S.E."/>
            <person name="Wiemann J."/>
            <person name="Butela K.A."/>
            <person name="Garlena R.A."/>
            <person name="Russell D.A."/>
            <person name="Pope W.H."/>
            <person name="Jacobs-Sera D."/>
            <person name="Hatfull G.F."/>
        </authorList>
    </citation>
    <scope>NUCLEOTIDE SEQUENCE [LARGE SCALE GENOMIC DNA]</scope>
</reference>
<dbReference type="EMBL" id="MT771343">
    <property type="protein sequence ID" value="QOC56045.1"/>
    <property type="molecule type" value="Genomic_DNA"/>
</dbReference>
<dbReference type="Proteomes" id="UP000516645">
    <property type="component" value="Segment"/>
</dbReference>